<evidence type="ECO:0000313" key="1">
    <source>
        <dbReference type="EMBL" id="CAG9808517.1"/>
    </source>
</evidence>
<proteinExistence type="predicted"/>
<name>A0A9N9S412_9DIPT</name>
<evidence type="ECO:0000313" key="2">
    <source>
        <dbReference type="Proteomes" id="UP001153620"/>
    </source>
</evidence>
<gene>
    <name evidence="1" type="ORF">CHIRRI_LOCUS11356</name>
</gene>
<dbReference type="EMBL" id="OU895879">
    <property type="protein sequence ID" value="CAG9808517.1"/>
    <property type="molecule type" value="Genomic_DNA"/>
</dbReference>
<dbReference type="AlphaFoldDB" id="A0A9N9S412"/>
<protein>
    <submittedName>
        <fullName evidence="1">Uncharacterized protein</fullName>
    </submittedName>
</protein>
<reference evidence="1" key="1">
    <citation type="submission" date="2022-01" db="EMBL/GenBank/DDBJ databases">
        <authorList>
            <person name="King R."/>
        </authorList>
    </citation>
    <scope>NUCLEOTIDE SEQUENCE</scope>
</reference>
<keyword evidence="2" id="KW-1185">Reference proteome</keyword>
<reference evidence="1" key="2">
    <citation type="submission" date="2022-10" db="EMBL/GenBank/DDBJ databases">
        <authorList>
            <consortium name="ENA_rothamsted_submissions"/>
            <consortium name="culmorum"/>
            <person name="King R."/>
        </authorList>
    </citation>
    <scope>NUCLEOTIDE SEQUENCE</scope>
</reference>
<dbReference type="Proteomes" id="UP001153620">
    <property type="component" value="Chromosome 3"/>
</dbReference>
<accession>A0A9N9S412</accession>
<organism evidence="1 2">
    <name type="scientific">Chironomus riparius</name>
    <dbReference type="NCBI Taxonomy" id="315576"/>
    <lineage>
        <taxon>Eukaryota</taxon>
        <taxon>Metazoa</taxon>
        <taxon>Ecdysozoa</taxon>
        <taxon>Arthropoda</taxon>
        <taxon>Hexapoda</taxon>
        <taxon>Insecta</taxon>
        <taxon>Pterygota</taxon>
        <taxon>Neoptera</taxon>
        <taxon>Endopterygota</taxon>
        <taxon>Diptera</taxon>
        <taxon>Nematocera</taxon>
        <taxon>Chironomoidea</taxon>
        <taxon>Chironomidae</taxon>
        <taxon>Chironominae</taxon>
        <taxon>Chironomus</taxon>
    </lineage>
</organism>
<sequence>MNQTFAHLPAPSPYLIIKIKLLGQLKIDLLNLLISTKLPSTPTNHQTNYILTNVFIRKSMRELLINGIRTYEITSSYKKKNN</sequence>